<dbReference type="PANTHER" id="PTHR33677">
    <property type="entry name" value="TRANSCRIPTIONAL REPRESSOR FRMR-RELATED"/>
    <property type="match status" value="1"/>
</dbReference>
<dbReference type="GO" id="GO:0045892">
    <property type="term" value="P:negative regulation of DNA-templated transcription"/>
    <property type="evidence" value="ECO:0007669"/>
    <property type="project" value="UniProtKB-ARBA"/>
</dbReference>
<dbReference type="EMBL" id="QZKU01000042">
    <property type="protein sequence ID" value="RJP23933.1"/>
    <property type="molecule type" value="Genomic_DNA"/>
</dbReference>
<dbReference type="GO" id="GO:0003677">
    <property type="term" value="F:DNA binding"/>
    <property type="evidence" value="ECO:0007669"/>
    <property type="project" value="InterPro"/>
</dbReference>
<dbReference type="InterPro" id="IPR003735">
    <property type="entry name" value="Metal_Tscrpt_repr"/>
</dbReference>
<dbReference type="PANTHER" id="PTHR33677:SF3">
    <property type="entry name" value="COPPER-SENSING TRANSCRIPTIONAL REPRESSOR RICR"/>
    <property type="match status" value="1"/>
</dbReference>
<dbReference type="InterPro" id="IPR038390">
    <property type="entry name" value="Metal_Tscrpt_repr_sf"/>
</dbReference>
<comment type="caution">
    <text evidence="2">The sequence shown here is derived from an EMBL/GenBank/DDBJ whole genome shotgun (WGS) entry which is preliminary data.</text>
</comment>
<evidence type="ECO:0000256" key="1">
    <source>
        <dbReference type="ARBA" id="ARBA00005260"/>
    </source>
</evidence>
<dbReference type="CDD" id="cd10148">
    <property type="entry name" value="CsoR-like_DUF156"/>
    <property type="match status" value="1"/>
</dbReference>
<dbReference type="Gene3D" id="1.20.58.1000">
    <property type="entry name" value="Metal-sensitive repressor, helix protomer"/>
    <property type="match status" value="1"/>
</dbReference>
<sequence length="90" mass="10500">MATTHREQVARLKRIEGQIRGIQRMIEEERYCIDILYQLQAIEAAVKVVEANILKKHLQHCVGDAVRSGSEREQDAKLEEIIKLLFRLKM</sequence>
<organism evidence="2 3">
    <name type="scientific">Abyssobacteria bacterium (strain SURF_5)</name>
    <dbReference type="NCBI Taxonomy" id="2093360"/>
    <lineage>
        <taxon>Bacteria</taxon>
        <taxon>Pseudomonadati</taxon>
        <taxon>Candidatus Hydrogenedentota</taxon>
        <taxon>Candidatus Abyssobacteria</taxon>
    </lineage>
</organism>
<proteinExistence type="inferred from homology"/>
<dbReference type="Proteomes" id="UP000265882">
    <property type="component" value="Unassembled WGS sequence"/>
</dbReference>
<protein>
    <submittedName>
        <fullName evidence="2">Transcriptional regulator</fullName>
    </submittedName>
</protein>
<comment type="similarity">
    <text evidence="1">Belongs to the FrmR/RcnR family.</text>
</comment>
<gene>
    <name evidence="2" type="ORF">C4520_05360</name>
</gene>
<dbReference type="AlphaFoldDB" id="A0A3A4NU16"/>
<name>A0A3A4NU16_ABYX5</name>
<evidence type="ECO:0000313" key="2">
    <source>
        <dbReference type="EMBL" id="RJP23933.1"/>
    </source>
</evidence>
<dbReference type="Pfam" id="PF02583">
    <property type="entry name" value="Trns_repr_metal"/>
    <property type="match status" value="1"/>
</dbReference>
<dbReference type="GO" id="GO:0046872">
    <property type="term" value="F:metal ion binding"/>
    <property type="evidence" value="ECO:0007669"/>
    <property type="project" value="InterPro"/>
</dbReference>
<reference evidence="2 3" key="1">
    <citation type="journal article" date="2017" name="ISME J.">
        <title>Energy and carbon metabolisms in a deep terrestrial subsurface fluid microbial community.</title>
        <authorList>
            <person name="Momper L."/>
            <person name="Jungbluth S.P."/>
            <person name="Lee M.D."/>
            <person name="Amend J.P."/>
        </authorList>
    </citation>
    <scope>NUCLEOTIDE SEQUENCE [LARGE SCALE GENOMIC DNA]</scope>
    <source>
        <strain evidence="2">SURF_5</strain>
    </source>
</reference>
<evidence type="ECO:0000313" key="3">
    <source>
        <dbReference type="Proteomes" id="UP000265882"/>
    </source>
</evidence>
<accession>A0A3A4NU16</accession>